<dbReference type="VEuPathDB" id="VectorBase:GPAI013157"/>
<organism evidence="1 2">
    <name type="scientific">Glossina pallidipes</name>
    <name type="common">Tsetse fly</name>
    <dbReference type="NCBI Taxonomy" id="7398"/>
    <lineage>
        <taxon>Eukaryota</taxon>
        <taxon>Metazoa</taxon>
        <taxon>Ecdysozoa</taxon>
        <taxon>Arthropoda</taxon>
        <taxon>Hexapoda</taxon>
        <taxon>Insecta</taxon>
        <taxon>Pterygota</taxon>
        <taxon>Neoptera</taxon>
        <taxon>Endopterygota</taxon>
        <taxon>Diptera</taxon>
        <taxon>Brachycera</taxon>
        <taxon>Muscomorpha</taxon>
        <taxon>Hippoboscoidea</taxon>
        <taxon>Glossinidae</taxon>
        <taxon>Glossina</taxon>
    </lineage>
</organism>
<sequence>MTTMIFIYVPYTNNENSNEHKVELATMRTLHTVASLLDLETSFQTDCSPISHIPVTNFASSLAGISNILVSPLFYVLHEQNINYVYHATLYVWLLKVCIRSPKETYAGKKPAVKWISGVILLTNYSHGFGKNAADEIPQLTQKFAHSFLPPVTQLK</sequence>
<reference evidence="2" key="1">
    <citation type="submission" date="2014-03" db="EMBL/GenBank/DDBJ databases">
        <authorList>
            <person name="Aksoy S."/>
            <person name="Warren W."/>
            <person name="Wilson R.K."/>
        </authorList>
    </citation>
    <scope>NUCLEOTIDE SEQUENCE [LARGE SCALE GENOMIC DNA]</scope>
    <source>
        <strain evidence="2">IAEA</strain>
    </source>
</reference>
<reference evidence="1" key="2">
    <citation type="submission" date="2020-05" db="UniProtKB">
        <authorList>
            <consortium name="EnsemblMetazoa"/>
        </authorList>
    </citation>
    <scope>IDENTIFICATION</scope>
    <source>
        <strain evidence="1">IAEA</strain>
    </source>
</reference>
<dbReference type="EnsemblMetazoa" id="GPAI013157-RA">
    <property type="protein sequence ID" value="GPAI013157-PA"/>
    <property type="gene ID" value="GPAI013157"/>
</dbReference>
<dbReference type="Proteomes" id="UP000092445">
    <property type="component" value="Unassembled WGS sequence"/>
</dbReference>
<accession>A0A1A9ZFP3</accession>
<protein>
    <submittedName>
        <fullName evidence="1">Uncharacterized protein</fullName>
    </submittedName>
</protein>
<name>A0A1A9ZFP3_GLOPL</name>
<keyword evidence="2" id="KW-1185">Reference proteome</keyword>
<proteinExistence type="predicted"/>
<evidence type="ECO:0000313" key="1">
    <source>
        <dbReference type="EnsemblMetazoa" id="GPAI013157-PA"/>
    </source>
</evidence>
<evidence type="ECO:0000313" key="2">
    <source>
        <dbReference type="Proteomes" id="UP000092445"/>
    </source>
</evidence>
<dbReference type="AlphaFoldDB" id="A0A1A9ZFP3"/>